<accession>A0A1F6MWE5</accession>
<feature type="signal peptide" evidence="1">
    <location>
        <begin position="1"/>
        <end position="19"/>
    </location>
</feature>
<dbReference type="EMBL" id="MFQN01000003">
    <property type="protein sequence ID" value="OGH75753.1"/>
    <property type="molecule type" value="Genomic_DNA"/>
</dbReference>
<feature type="chain" id="PRO_5009525681" evidence="1">
    <location>
        <begin position="20"/>
        <end position="83"/>
    </location>
</feature>
<gene>
    <name evidence="2" type="ORF">A3G00_03355</name>
</gene>
<comment type="caution">
    <text evidence="2">The sequence shown here is derived from an EMBL/GenBank/DDBJ whole genome shotgun (WGS) entry which is preliminary data.</text>
</comment>
<reference evidence="2 3" key="1">
    <citation type="journal article" date="2016" name="Nat. Commun.">
        <title>Thousands of microbial genomes shed light on interconnected biogeochemical processes in an aquifer system.</title>
        <authorList>
            <person name="Anantharaman K."/>
            <person name="Brown C.T."/>
            <person name="Hug L.A."/>
            <person name="Sharon I."/>
            <person name="Castelle C.J."/>
            <person name="Probst A.J."/>
            <person name="Thomas B.C."/>
            <person name="Singh A."/>
            <person name="Wilkins M.J."/>
            <person name="Karaoz U."/>
            <person name="Brodie E.L."/>
            <person name="Williams K.H."/>
            <person name="Hubbard S.S."/>
            <person name="Banfield J.F."/>
        </authorList>
    </citation>
    <scope>NUCLEOTIDE SEQUENCE [LARGE SCALE GENOMIC DNA]</scope>
</reference>
<dbReference type="AlphaFoldDB" id="A0A1F6MWE5"/>
<evidence type="ECO:0000256" key="1">
    <source>
        <dbReference type="SAM" id="SignalP"/>
    </source>
</evidence>
<protein>
    <submittedName>
        <fullName evidence="2">Uncharacterized protein</fullName>
    </submittedName>
</protein>
<dbReference type="STRING" id="1798692.A3G00_03355"/>
<name>A0A1F6MWE5_9BACT</name>
<evidence type="ECO:0000313" key="3">
    <source>
        <dbReference type="Proteomes" id="UP000178347"/>
    </source>
</evidence>
<keyword evidence="1" id="KW-0732">Signal</keyword>
<organism evidence="2 3">
    <name type="scientific">Candidatus Magasanikbacteria bacterium RIFCSPLOWO2_12_FULL_43_12</name>
    <dbReference type="NCBI Taxonomy" id="1798692"/>
    <lineage>
        <taxon>Bacteria</taxon>
        <taxon>Candidatus Magasanikiibacteriota</taxon>
    </lineage>
</organism>
<proteinExistence type="predicted"/>
<dbReference type="Proteomes" id="UP000178347">
    <property type="component" value="Unassembled WGS sequence"/>
</dbReference>
<sequence>MFFISPKCILLSVSCILFAVGPKFGNQPNKTCPHGNRLTAQAGWRTGKDTPVVRIFNYTCDVDNGSAVKVEKFKDKTLIDTLI</sequence>
<evidence type="ECO:0000313" key="2">
    <source>
        <dbReference type="EMBL" id="OGH75753.1"/>
    </source>
</evidence>